<dbReference type="EMBL" id="RDQH01000340">
    <property type="protein sequence ID" value="RXH76894.1"/>
    <property type="molecule type" value="Genomic_DNA"/>
</dbReference>
<evidence type="ECO:0000313" key="2">
    <source>
        <dbReference type="Proteomes" id="UP000290289"/>
    </source>
</evidence>
<dbReference type="Proteomes" id="UP000290289">
    <property type="component" value="Chromosome 14"/>
</dbReference>
<protein>
    <submittedName>
        <fullName evidence="1">Uncharacterized protein</fullName>
    </submittedName>
</protein>
<gene>
    <name evidence="1" type="ORF">DVH24_019782</name>
</gene>
<evidence type="ECO:0000313" key="1">
    <source>
        <dbReference type="EMBL" id="RXH76894.1"/>
    </source>
</evidence>
<name>A0A498I3Y7_MALDO</name>
<sequence>MTCSLNVSTVLSHSAVWCKCVDEDVGSLRGVDCNIPHRPGEWILYALYELTDFGFHRNSEVKQVRARAIP</sequence>
<proteinExistence type="predicted"/>
<comment type="caution">
    <text evidence="1">The sequence shown here is derived from an EMBL/GenBank/DDBJ whole genome shotgun (WGS) entry which is preliminary data.</text>
</comment>
<organism evidence="1 2">
    <name type="scientific">Malus domestica</name>
    <name type="common">Apple</name>
    <name type="synonym">Pyrus malus</name>
    <dbReference type="NCBI Taxonomy" id="3750"/>
    <lineage>
        <taxon>Eukaryota</taxon>
        <taxon>Viridiplantae</taxon>
        <taxon>Streptophyta</taxon>
        <taxon>Embryophyta</taxon>
        <taxon>Tracheophyta</taxon>
        <taxon>Spermatophyta</taxon>
        <taxon>Magnoliopsida</taxon>
        <taxon>eudicotyledons</taxon>
        <taxon>Gunneridae</taxon>
        <taxon>Pentapetalae</taxon>
        <taxon>rosids</taxon>
        <taxon>fabids</taxon>
        <taxon>Rosales</taxon>
        <taxon>Rosaceae</taxon>
        <taxon>Amygdaloideae</taxon>
        <taxon>Maleae</taxon>
        <taxon>Malus</taxon>
    </lineage>
</organism>
<reference evidence="1 2" key="1">
    <citation type="submission" date="2018-10" db="EMBL/GenBank/DDBJ databases">
        <title>A high-quality apple genome assembly.</title>
        <authorList>
            <person name="Hu J."/>
        </authorList>
    </citation>
    <scope>NUCLEOTIDE SEQUENCE [LARGE SCALE GENOMIC DNA]</scope>
    <source>
        <strain evidence="2">cv. HFTH1</strain>
        <tissue evidence="1">Young leaf</tissue>
    </source>
</reference>
<dbReference type="AlphaFoldDB" id="A0A498I3Y7"/>
<keyword evidence="2" id="KW-1185">Reference proteome</keyword>
<accession>A0A498I3Y7</accession>